<feature type="domain" description="HTH tetR-type" evidence="3">
    <location>
        <begin position="21"/>
        <end position="81"/>
    </location>
</feature>
<dbReference type="AlphaFoldDB" id="A0A2D2B1B6"/>
<evidence type="ECO:0000313" key="4">
    <source>
        <dbReference type="EMBL" id="ATQ44028.1"/>
    </source>
</evidence>
<organism evidence="4 5">
    <name type="scientific">Caulobacter mirabilis</name>
    <dbReference type="NCBI Taxonomy" id="69666"/>
    <lineage>
        <taxon>Bacteria</taxon>
        <taxon>Pseudomonadati</taxon>
        <taxon>Pseudomonadota</taxon>
        <taxon>Alphaproteobacteria</taxon>
        <taxon>Caulobacterales</taxon>
        <taxon>Caulobacteraceae</taxon>
        <taxon>Caulobacter</taxon>
    </lineage>
</organism>
<dbReference type="OrthoDB" id="2356263at2"/>
<dbReference type="RefSeq" id="WP_099623276.1">
    <property type="nucleotide sequence ID" value="NZ_CP024201.1"/>
</dbReference>
<dbReference type="Proteomes" id="UP000228945">
    <property type="component" value="Chromosome"/>
</dbReference>
<dbReference type="Pfam" id="PF00440">
    <property type="entry name" value="TetR_N"/>
    <property type="match status" value="1"/>
</dbReference>
<dbReference type="PROSITE" id="PS50977">
    <property type="entry name" value="HTH_TETR_2"/>
    <property type="match status" value="1"/>
</dbReference>
<dbReference type="InterPro" id="IPR001647">
    <property type="entry name" value="HTH_TetR"/>
</dbReference>
<dbReference type="EMBL" id="CP024201">
    <property type="protein sequence ID" value="ATQ44028.1"/>
    <property type="molecule type" value="Genomic_DNA"/>
</dbReference>
<dbReference type="SUPFAM" id="SSF46689">
    <property type="entry name" value="Homeodomain-like"/>
    <property type="match status" value="1"/>
</dbReference>
<protein>
    <submittedName>
        <fullName evidence="4">TetR family transcriptional regulator</fullName>
    </submittedName>
</protein>
<dbReference type="GO" id="GO:0000976">
    <property type="term" value="F:transcription cis-regulatory region binding"/>
    <property type="evidence" value="ECO:0007669"/>
    <property type="project" value="TreeGrafter"/>
</dbReference>
<dbReference type="InterPro" id="IPR015292">
    <property type="entry name" value="Tscrpt_reg_YbiH_C"/>
</dbReference>
<evidence type="ECO:0000256" key="1">
    <source>
        <dbReference type="ARBA" id="ARBA00023125"/>
    </source>
</evidence>
<accession>A0A2D2B1B6</accession>
<dbReference type="KEGG" id="cmb:CSW64_17345"/>
<dbReference type="Gene3D" id="1.10.357.10">
    <property type="entry name" value="Tetracycline Repressor, domain 2"/>
    <property type="match status" value="1"/>
</dbReference>
<sequence length="227" mass="24354">MQNPAPSAARTPPVGGYRKGDEARQRILDAALAAFGAEGFRGATTRRIAEAAGVNLPALQYYFGGKEGLYLACAEEIVDRYRRQMLRPIGAAQDALPPTAGPEDARTALKALLGGLAEQLLATEEAQAWTAFVLREVAEQGPAFAILYEQVWAPGVELITQLISRALAEPTPSEAARIEALLLLSGLSAFSVARPVALKQLGWSDSAGLRFDRVKRTLDAQIDRLGR</sequence>
<dbReference type="Gene3D" id="1.10.10.60">
    <property type="entry name" value="Homeodomain-like"/>
    <property type="match status" value="1"/>
</dbReference>
<dbReference type="PRINTS" id="PR00455">
    <property type="entry name" value="HTHTETR"/>
</dbReference>
<evidence type="ECO:0000259" key="3">
    <source>
        <dbReference type="PROSITE" id="PS50977"/>
    </source>
</evidence>
<reference evidence="4 5" key="1">
    <citation type="submission" date="2017-10" db="EMBL/GenBank/DDBJ databases">
        <title>Genome sequence of Caulobacter mirabilis FWC38.</title>
        <authorList>
            <person name="Fiebig A."/>
            <person name="Crosson S."/>
        </authorList>
    </citation>
    <scope>NUCLEOTIDE SEQUENCE [LARGE SCALE GENOMIC DNA]</scope>
    <source>
        <strain evidence="4 5">FWC 38</strain>
    </source>
</reference>
<dbReference type="InterPro" id="IPR050109">
    <property type="entry name" value="HTH-type_TetR-like_transc_reg"/>
</dbReference>
<dbReference type="SUPFAM" id="SSF48498">
    <property type="entry name" value="Tetracyclin repressor-like, C-terminal domain"/>
    <property type="match status" value="1"/>
</dbReference>
<dbReference type="PANTHER" id="PTHR30055">
    <property type="entry name" value="HTH-TYPE TRANSCRIPTIONAL REGULATOR RUTR"/>
    <property type="match status" value="1"/>
</dbReference>
<keyword evidence="1 2" id="KW-0238">DNA-binding</keyword>
<evidence type="ECO:0000313" key="5">
    <source>
        <dbReference type="Proteomes" id="UP000228945"/>
    </source>
</evidence>
<name>A0A2D2B1B6_9CAUL</name>
<keyword evidence="5" id="KW-1185">Reference proteome</keyword>
<dbReference type="Pfam" id="PF09209">
    <property type="entry name" value="CecR_C"/>
    <property type="match status" value="1"/>
</dbReference>
<feature type="DNA-binding region" description="H-T-H motif" evidence="2">
    <location>
        <begin position="44"/>
        <end position="63"/>
    </location>
</feature>
<evidence type="ECO:0000256" key="2">
    <source>
        <dbReference type="PROSITE-ProRule" id="PRU00335"/>
    </source>
</evidence>
<dbReference type="InterPro" id="IPR036271">
    <property type="entry name" value="Tet_transcr_reg_TetR-rel_C_sf"/>
</dbReference>
<dbReference type="PANTHER" id="PTHR30055:SF233">
    <property type="entry name" value="REGULATORY PROTEIN TETR"/>
    <property type="match status" value="1"/>
</dbReference>
<dbReference type="InterPro" id="IPR009057">
    <property type="entry name" value="Homeodomain-like_sf"/>
</dbReference>
<dbReference type="GO" id="GO:0003700">
    <property type="term" value="F:DNA-binding transcription factor activity"/>
    <property type="evidence" value="ECO:0007669"/>
    <property type="project" value="TreeGrafter"/>
</dbReference>
<proteinExistence type="predicted"/>
<gene>
    <name evidence="4" type="ORF">CSW64_17345</name>
</gene>